<reference evidence="3 4" key="1">
    <citation type="submission" date="2024-04" db="EMBL/GenBank/DDBJ databases">
        <authorList>
            <consortium name="Genoscope - CEA"/>
            <person name="William W."/>
        </authorList>
    </citation>
    <scope>NUCLEOTIDE SEQUENCE [LARGE SCALE GENOMIC DNA]</scope>
</reference>
<keyword evidence="4" id="KW-1185">Reference proteome</keyword>
<dbReference type="AlphaFoldDB" id="A0AAV2H780"/>
<name>A0AAV2H780_LYMST</name>
<keyword evidence="2" id="KW-1133">Transmembrane helix</keyword>
<dbReference type="InterPro" id="IPR036179">
    <property type="entry name" value="Ig-like_dom_sf"/>
</dbReference>
<proteinExistence type="predicted"/>
<evidence type="ECO:0000256" key="2">
    <source>
        <dbReference type="SAM" id="Phobius"/>
    </source>
</evidence>
<feature type="compositionally biased region" description="Basic and acidic residues" evidence="1">
    <location>
        <begin position="313"/>
        <end position="322"/>
    </location>
</feature>
<evidence type="ECO:0000256" key="1">
    <source>
        <dbReference type="SAM" id="MobiDB-lite"/>
    </source>
</evidence>
<keyword evidence="2" id="KW-0472">Membrane</keyword>
<evidence type="ECO:0008006" key="5">
    <source>
        <dbReference type="Google" id="ProtNLM"/>
    </source>
</evidence>
<feature type="transmembrane region" description="Helical" evidence="2">
    <location>
        <begin position="9"/>
        <end position="28"/>
    </location>
</feature>
<organism evidence="3 4">
    <name type="scientific">Lymnaea stagnalis</name>
    <name type="common">Great pond snail</name>
    <name type="synonym">Helix stagnalis</name>
    <dbReference type="NCBI Taxonomy" id="6523"/>
    <lineage>
        <taxon>Eukaryota</taxon>
        <taxon>Metazoa</taxon>
        <taxon>Spiralia</taxon>
        <taxon>Lophotrochozoa</taxon>
        <taxon>Mollusca</taxon>
        <taxon>Gastropoda</taxon>
        <taxon>Heterobranchia</taxon>
        <taxon>Euthyneura</taxon>
        <taxon>Panpulmonata</taxon>
        <taxon>Hygrophila</taxon>
        <taxon>Lymnaeoidea</taxon>
        <taxon>Lymnaeidae</taxon>
        <taxon>Lymnaea</taxon>
    </lineage>
</organism>
<feature type="compositionally biased region" description="Polar residues" evidence="1">
    <location>
        <begin position="338"/>
        <end position="359"/>
    </location>
</feature>
<gene>
    <name evidence="3" type="ORF">GSLYS_00003473001</name>
</gene>
<accession>A0AAV2H780</accession>
<dbReference type="EMBL" id="CAXITT010000046">
    <property type="protein sequence ID" value="CAL1529318.1"/>
    <property type="molecule type" value="Genomic_DNA"/>
</dbReference>
<dbReference type="SUPFAM" id="SSF48726">
    <property type="entry name" value="Immunoglobulin"/>
    <property type="match status" value="1"/>
</dbReference>
<keyword evidence="2" id="KW-0812">Transmembrane</keyword>
<feature type="compositionally biased region" description="Basic and acidic residues" evidence="1">
    <location>
        <begin position="427"/>
        <end position="478"/>
    </location>
</feature>
<feature type="region of interest" description="Disordered" evidence="1">
    <location>
        <begin position="309"/>
        <end position="489"/>
    </location>
</feature>
<dbReference type="Proteomes" id="UP001497497">
    <property type="component" value="Unassembled WGS sequence"/>
</dbReference>
<comment type="caution">
    <text evidence="3">The sequence shown here is derived from an EMBL/GenBank/DDBJ whole genome shotgun (WGS) entry which is preliminary data.</text>
</comment>
<protein>
    <recommendedName>
        <fullName evidence="5">Ig-like domain-containing protein</fullName>
    </recommendedName>
</protein>
<feature type="transmembrane region" description="Helical" evidence="2">
    <location>
        <begin position="258"/>
        <end position="283"/>
    </location>
</feature>
<evidence type="ECO:0000313" key="3">
    <source>
        <dbReference type="EMBL" id="CAL1529318.1"/>
    </source>
</evidence>
<feature type="compositionally biased region" description="Basic and acidic residues" evidence="1">
    <location>
        <begin position="383"/>
        <end position="397"/>
    </location>
</feature>
<evidence type="ECO:0000313" key="4">
    <source>
        <dbReference type="Proteomes" id="UP001497497"/>
    </source>
</evidence>
<sequence>MSTPDTRVFWWLSSTFLKTLILISLLVYCKVLGLEIDIGKDPLYTHCISSNEPLQLLNPFLEELGSNYEAAYNNPNFISMEWAIRKPGQGDVDILRITREPEVLKPGYTVYKLWSLQINNVEADDTATYIARLTVVGPKKIINFNFTVAKTPALKSDKITVTKQQNEAAGTVTYKCGQIADLGTPPINFYWKSVKNGSILPAEYKDGFLTITLPESEEITCEIDKNSPAAKCIPEAEMGRWDGTSVGQSSSSSADTKYIIIGSVAAGIVVGVIIIIILVVLIIKRKKGENYNAKKEEAKVEARSETNIPLVDRSFDENDSARQPKGGSRTPIYRGPSESPSPRTVSRSKANNNSRIQQASDDDYEEYNANGKPPPVAPKYRKKNEVRDDGDGEEIRPPKVKPRSIFLTPSMEELDKINTAVQGGKGSEPRDAARRGSEPRETARRGSEPRETARRGAEPWGSEPRDTARRGTEPRGMEPKGPAPRGTLV</sequence>